<organism evidence="1 2">
    <name type="scientific">Trichoglossum hirsutum</name>
    <dbReference type="NCBI Taxonomy" id="265104"/>
    <lineage>
        <taxon>Eukaryota</taxon>
        <taxon>Fungi</taxon>
        <taxon>Dikarya</taxon>
        <taxon>Ascomycota</taxon>
        <taxon>Pezizomycotina</taxon>
        <taxon>Geoglossomycetes</taxon>
        <taxon>Geoglossales</taxon>
        <taxon>Geoglossaceae</taxon>
        <taxon>Trichoglossum</taxon>
    </lineage>
</organism>
<proteinExistence type="predicted"/>
<gene>
    <name evidence="1" type="ORF">GP486_003497</name>
</gene>
<name>A0A9P8RR23_9PEZI</name>
<evidence type="ECO:0000313" key="2">
    <source>
        <dbReference type="Proteomes" id="UP000750711"/>
    </source>
</evidence>
<reference evidence="1" key="1">
    <citation type="submission" date="2021-03" db="EMBL/GenBank/DDBJ databases">
        <title>Comparative genomics and phylogenomic investigation of the class Geoglossomycetes provide insights into ecological specialization and systematics.</title>
        <authorList>
            <person name="Melie T."/>
            <person name="Pirro S."/>
            <person name="Miller A.N."/>
            <person name="Quandt A."/>
        </authorList>
    </citation>
    <scope>NUCLEOTIDE SEQUENCE</scope>
    <source>
        <strain evidence="1">CAQ_001_2017</strain>
    </source>
</reference>
<evidence type="ECO:0000313" key="1">
    <source>
        <dbReference type="EMBL" id="KAH0559981.1"/>
    </source>
</evidence>
<keyword evidence="2" id="KW-1185">Reference proteome</keyword>
<dbReference type="Proteomes" id="UP000750711">
    <property type="component" value="Unassembled WGS sequence"/>
</dbReference>
<accession>A0A9P8RR23</accession>
<dbReference type="AlphaFoldDB" id="A0A9P8RR23"/>
<sequence length="126" mass="13657">MPSESTEALENIRSGTASVDCSMRRNRRDFVWKFVIGPSHALGGGSYLFEGNHNDDALGIDGGTPAASLPTQQFNIFNNDPVEKNLEAVDLGPLVFSIPLQANKAQHEGKFSKQTSSAQCSAWWSS</sequence>
<protein>
    <submittedName>
        <fullName evidence="1">Uncharacterized protein</fullName>
    </submittedName>
</protein>
<dbReference type="EMBL" id="JAGHQM010000475">
    <property type="protein sequence ID" value="KAH0559981.1"/>
    <property type="molecule type" value="Genomic_DNA"/>
</dbReference>
<comment type="caution">
    <text evidence="1">The sequence shown here is derived from an EMBL/GenBank/DDBJ whole genome shotgun (WGS) entry which is preliminary data.</text>
</comment>